<evidence type="ECO:0000313" key="7">
    <source>
        <dbReference type="EMBL" id="BCJ70327.1"/>
    </source>
</evidence>
<dbReference type="KEGG" id="pry:Prubr_73480"/>
<keyword evidence="4" id="KW-0804">Transcription</keyword>
<evidence type="ECO:0000256" key="2">
    <source>
        <dbReference type="ARBA" id="ARBA00022777"/>
    </source>
</evidence>
<dbReference type="InterPro" id="IPR012074">
    <property type="entry name" value="GAF_ANTAR"/>
</dbReference>
<dbReference type="InterPro" id="IPR029016">
    <property type="entry name" value="GAF-like_dom_sf"/>
</dbReference>
<protein>
    <recommendedName>
        <fullName evidence="6">ANTAR domain-containing protein</fullName>
    </recommendedName>
</protein>
<keyword evidence="2" id="KW-0418">Kinase</keyword>
<evidence type="ECO:0000256" key="4">
    <source>
        <dbReference type="ARBA" id="ARBA00023163"/>
    </source>
</evidence>
<reference evidence="7" key="1">
    <citation type="submission" date="2020-08" db="EMBL/GenBank/DDBJ databases">
        <title>Whole genome shotgun sequence of Polymorphospora rubra NBRC 101157.</title>
        <authorList>
            <person name="Komaki H."/>
            <person name="Tamura T."/>
        </authorList>
    </citation>
    <scope>NUCLEOTIDE SEQUENCE</scope>
    <source>
        <strain evidence="7">NBRC 101157</strain>
    </source>
</reference>
<dbReference type="GO" id="GO:0016301">
    <property type="term" value="F:kinase activity"/>
    <property type="evidence" value="ECO:0007669"/>
    <property type="project" value="UniProtKB-KW"/>
</dbReference>
<dbReference type="AlphaFoldDB" id="A0A810NAT0"/>
<evidence type="ECO:0000256" key="3">
    <source>
        <dbReference type="ARBA" id="ARBA00023015"/>
    </source>
</evidence>
<dbReference type="Pfam" id="PF13185">
    <property type="entry name" value="GAF_2"/>
    <property type="match status" value="1"/>
</dbReference>
<dbReference type="Gene3D" id="3.30.450.40">
    <property type="match status" value="1"/>
</dbReference>
<dbReference type="PIRSF" id="PIRSF036625">
    <property type="entry name" value="GAF_ANTAR"/>
    <property type="match status" value="1"/>
</dbReference>
<evidence type="ECO:0000313" key="8">
    <source>
        <dbReference type="Proteomes" id="UP000680866"/>
    </source>
</evidence>
<evidence type="ECO:0000259" key="6">
    <source>
        <dbReference type="PROSITE" id="PS50921"/>
    </source>
</evidence>
<dbReference type="InterPro" id="IPR003018">
    <property type="entry name" value="GAF"/>
</dbReference>
<organism evidence="7 8">
    <name type="scientific">Polymorphospora rubra</name>
    <dbReference type="NCBI Taxonomy" id="338584"/>
    <lineage>
        <taxon>Bacteria</taxon>
        <taxon>Bacillati</taxon>
        <taxon>Actinomycetota</taxon>
        <taxon>Actinomycetes</taxon>
        <taxon>Micromonosporales</taxon>
        <taxon>Micromonosporaceae</taxon>
        <taxon>Polymorphospora</taxon>
    </lineage>
</organism>
<dbReference type="InterPro" id="IPR005561">
    <property type="entry name" value="ANTAR"/>
</dbReference>
<name>A0A810NAT0_9ACTN</name>
<dbReference type="SMART" id="SM00065">
    <property type="entry name" value="GAF"/>
    <property type="match status" value="1"/>
</dbReference>
<feature type="domain" description="ANTAR" evidence="6">
    <location>
        <begin position="178"/>
        <end position="239"/>
    </location>
</feature>
<dbReference type="InterPro" id="IPR011006">
    <property type="entry name" value="CheY-like_superfamily"/>
</dbReference>
<dbReference type="Proteomes" id="UP000680866">
    <property type="component" value="Chromosome"/>
</dbReference>
<dbReference type="RefSeq" id="WP_212820151.1">
    <property type="nucleotide sequence ID" value="NZ_AP023359.1"/>
</dbReference>
<dbReference type="SMART" id="SM01012">
    <property type="entry name" value="ANTAR"/>
    <property type="match status" value="1"/>
</dbReference>
<gene>
    <name evidence="7" type="ORF">Prubr_73480</name>
</gene>
<dbReference type="PROSITE" id="PS50921">
    <property type="entry name" value="ANTAR"/>
    <property type="match status" value="1"/>
</dbReference>
<keyword evidence="3" id="KW-0805">Transcription regulation</keyword>
<keyword evidence="8" id="KW-1185">Reference proteome</keyword>
<dbReference type="InterPro" id="IPR036388">
    <property type="entry name" value="WH-like_DNA-bd_sf"/>
</dbReference>
<keyword evidence="1" id="KW-0808">Transferase</keyword>
<accession>A0A810NAT0</accession>
<evidence type="ECO:0000256" key="1">
    <source>
        <dbReference type="ARBA" id="ARBA00022679"/>
    </source>
</evidence>
<dbReference type="GO" id="GO:0003723">
    <property type="term" value="F:RNA binding"/>
    <property type="evidence" value="ECO:0007669"/>
    <property type="project" value="InterPro"/>
</dbReference>
<dbReference type="SUPFAM" id="SSF52172">
    <property type="entry name" value="CheY-like"/>
    <property type="match status" value="1"/>
</dbReference>
<dbReference type="Gene3D" id="1.10.10.10">
    <property type="entry name" value="Winged helix-like DNA-binding domain superfamily/Winged helix DNA-binding domain"/>
    <property type="match status" value="1"/>
</dbReference>
<proteinExistence type="predicted"/>
<dbReference type="Pfam" id="PF03861">
    <property type="entry name" value="ANTAR"/>
    <property type="match status" value="1"/>
</dbReference>
<dbReference type="EMBL" id="AP023359">
    <property type="protein sequence ID" value="BCJ70327.1"/>
    <property type="molecule type" value="Genomic_DNA"/>
</dbReference>
<evidence type="ECO:0000256" key="5">
    <source>
        <dbReference type="SAM" id="MobiDB-lite"/>
    </source>
</evidence>
<feature type="region of interest" description="Disordered" evidence="5">
    <location>
        <begin position="1"/>
        <end position="25"/>
    </location>
</feature>
<dbReference type="SUPFAM" id="SSF55781">
    <property type="entry name" value="GAF domain-like"/>
    <property type="match status" value="1"/>
</dbReference>
<sequence>MSEDARTEWGQPSTEYGGPGPDRLGAALGDLARRLRGEKSEQNTLDAIVHAAVDTIPGAGHAGVSEVRRRRRIRTTAATADVVRAVDEVQYNADEGPCLSALYEQVTVRVPDLAADPRWPRFTAGTAKLGIGSMLSFRLYTAEDDNLGVLNLYAERAGAFTDESEQVGLLFAAHAAVAMSDAQQVTQLTHALGVRDVIGQAKGILMERHRLTGDQAFASLVTSSQRTNMKLLEVALRLVESGELPTPR</sequence>